<keyword evidence="2" id="KW-0812">Transmembrane</keyword>
<dbReference type="PANTHER" id="PTHR23526">
    <property type="entry name" value="INTEGRAL MEMBRANE TRANSPORT PROTEIN-RELATED"/>
    <property type="match status" value="1"/>
</dbReference>
<feature type="transmembrane region" description="Helical" evidence="2">
    <location>
        <begin position="95"/>
        <end position="114"/>
    </location>
</feature>
<dbReference type="RefSeq" id="WP_073338859.1">
    <property type="nucleotide sequence ID" value="NZ_FQXM01000014.1"/>
</dbReference>
<reference evidence="3 4" key="1">
    <citation type="submission" date="2016-11" db="EMBL/GenBank/DDBJ databases">
        <authorList>
            <person name="Jaros S."/>
            <person name="Januszkiewicz K."/>
            <person name="Wedrychowicz H."/>
        </authorList>
    </citation>
    <scope>NUCLEOTIDE SEQUENCE [LARGE SCALE GENOMIC DNA]</scope>
    <source>
        <strain evidence="3 4">DSM 8605</strain>
    </source>
</reference>
<dbReference type="GO" id="GO:0022857">
    <property type="term" value="F:transmembrane transporter activity"/>
    <property type="evidence" value="ECO:0007669"/>
    <property type="project" value="InterPro"/>
</dbReference>
<feature type="transmembrane region" description="Helical" evidence="2">
    <location>
        <begin position="238"/>
        <end position="258"/>
    </location>
</feature>
<evidence type="ECO:0000313" key="4">
    <source>
        <dbReference type="Proteomes" id="UP000184447"/>
    </source>
</evidence>
<evidence type="ECO:0000256" key="2">
    <source>
        <dbReference type="SAM" id="Phobius"/>
    </source>
</evidence>
<feature type="transmembrane region" description="Helical" evidence="2">
    <location>
        <begin position="135"/>
        <end position="156"/>
    </location>
</feature>
<sequence length="386" mass="44229">MCRKAKILIIISGLFTFAMGLSNIFINVFFWNKTNDFKVIVVYNLMHYIFTPITFVLAAYIAKKKNGIWPLRIGLFIYAIFYLLILSMGEKGIGYIYFLGIVYGLACGFYWLAFNTLSFELTSLNNRDTFNGYNGCCAGIAAAIAPITSAFIITSFNGYKGYKIVFLLTLSMFVLLFFMSSILKCDYNNSKLNIKEALHPNFKQWEFLKKSIFFWGFRDVIIIFIINILVIETVKSELFLGKLTLMASVITSSSYILVQKIIKPPLRKKAILLGTLGSFFAVLGLTINVSKFMLMIYVVMDAFFLPFFIIQQNSSTFNLIDKSHNSELRMEYIINKDIYLNLGRIISSTILLIVLMIFKDFEILKAYLFFIALSPIVAGYYLRKII</sequence>
<evidence type="ECO:0000256" key="1">
    <source>
        <dbReference type="ARBA" id="ARBA00004651"/>
    </source>
</evidence>
<dbReference type="OrthoDB" id="102502at2"/>
<feature type="transmembrane region" description="Helical" evidence="2">
    <location>
        <begin position="7"/>
        <end position="30"/>
    </location>
</feature>
<feature type="transmembrane region" description="Helical" evidence="2">
    <location>
        <begin position="364"/>
        <end position="382"/>
    </location>
</feature>
<dbReference type="EMBL" id="FQXM01000014">
    <property type="protein sequence ID" value="SHH81151.1"/>
    <property type="molecule type" value="Genomic_DNA"/>
</dbReference>
<dbReference type="InterPro" id="IPR036259">
    <property type="entry name" value="MFS_trans_sf"/>
</dbReference>
<dbReference type="SUPFAM" id="SSF103473">
    <property type="entry name" value="MFS general substrate transporter"/>
    <property type="match status" value="1"/>
</dbReference>
<dbReference type="Gene3D" id="1.20.1250.20">
    <property type="entry name" value="MFS general substrate transporter like domains"/>
    <property type="match status" value="1"/>
</dbReference>
<dbReference type="InterPro" id="IPR052528">
    <property type="entry name" value="Sugar_transport-like"/>
</dbReference>
<comment type="subcellular location">
    <subcellularLocation>
        <location evidence="1">Cell membrane</location>
        <topology evidence="1">Multi-pass membrane protein</topology>
    </subcellularLocation>
</comment>
<dbReference type="Proteomes" id="UP000184447">
    <property type="component" value="Unassembled WGS sequence"/>
</dbReference>
<dbReference type="GO" id="GO:0005886">
    <property type="term" value="C:plasma membrane"/>
    <property type="evidence" value="ECO:0007669"/>
    <property type="project" value="UniProtKB-SubCell"/>
</dbReference>
<gene>
    <name evidence="3" type="ORF">SAMN02745207_02609</name>
</gene>
<dbReference type="STRING" id="1121316.SAMN02745207_02609"/>
<feature type="transmembrane region" description="Helical" evidence="2">
    <location>
        <begin position="270"/>
        <end position="287"/>
    </location>
</feature>
<dbReference type="PANTHER" id="PTHR23526:SF2">
    <property type="entry name" value="MAJOR FACILITATOR SUPERFAMILY (MFS) PROFILE DOMAIN-CONTAINING PROTEIN"/>
    <property type="match status" value="1"/>
</dbReference>
<name>A0A1M5W108_9CLOT</name>
<feature type="transmembrane region" description="Helical" evidence="2">
    <location>
        <begin position="338"/>
        <end position="358"/>
    </location>
</feature>
<feature type="transmembrane region" description="Helical" evidence="2">
    <location>
        <begin position="69"/>
        <end position="89"/>
    </location>
</feature>
<feature type="transmembrane region" description="Helical" evidence="2">
    <location>
        <begin position="162"/>
        <end position="183"/>
    </location>
</feature>
<evidence type="ECO:0000313" key="3">
    <source>
        <dbReference type="EMBL" id="SHH81151.1"/>
    </source>
</evidence>
<keyword evidence="2" id="KW-0472">Membrane</keyword>
<dbReference type="AlphaFoldDB" id="A0A1M5W108"/>
<proteinExistence type="predicted"/>
<dbReference type="InterPro" id="IPR011701">
    <property type="entry name" value="MFS"/>
</dbReference>
<accession>A0A1M5W108</accession>
<dbReference type="Pfam" id="PF07690">
    <property type="entry name" value="MFS_1"/>
    <property type="match status" value="1"/>
</dbReference>
<feature type="transmembrane region" description="Helical" evidence="2">
    <location>
        <begin position="42"/>
        <end position="62"/>
    </location>
</feature>
<keyword evidence="4" id="KW-1185">Reference proteome</keyword>
<feature type="transmembrane region" description="Helical" evidence="2">
    <location>
        <begin position="293"/>
        <end position="310"/>
    </location>
</feature>
<organism evidence="3 4">
    <name type="scientific">Clostridium grantii DSM 8605</name>
    <dbReference type="NCBI Taxonomy" id="1121316"/>
    <lineage>
        <taxon>Bacteria</taxon>
        <taxon>Bacillati</taxon>
        <taxon>Bacillota</taxon>
        <taxon>Clostridia</taxon>
        <taxon>Eubacteriales</taxon>
        <taxon>Clostridiaceae</taxon>
        <taxon>Clostridium</taxon>
    </lineage>
</organism>
<protein>
    <submittedName>
        <fullName evidence="3">MFS transporter, YQGE family, putative transporter</fullName>
    </submittedName>
</protein>
<keyword evidence="2" id="KW-1133">Transmembrane helix</keyword>
<feature type="transmembrane region" description="Helical" evidence="2">
    <location>
        <begin position="212"/>
        <end position="232"/>
    </location>
</feature>